<comment type="caution">
    <text evidence="2">The sequence shown here is derived from an EMBL/GenBank/DDBJ whole genome shotgun (WGS) entry which is preliminary data.</text>
</comment>
<evidence type="ECO:0000256" key="1">
    <source>
        <dbReference type="SAM" id="MobiDB-lite"/>
    </source>
</evidence>
<dbReference type="Proteomes" id="UP001066276">
    <property type="component" value="Chromosome 7"/>
</dbReference>
<feature type="region of interest" description="Disordered" evidence="1">
    <location>
        <begin position="43"/>
        <end position="83"/>
    </location>
</feature>
<keyword evidence="3" id="KW-1185">Reference proteome</keyword>
<evidence type="ECO:0000313" key="2">
    <source>
        <dbReference type="EMBL" id="KAJ1128477.1"/>
    </source>
</evidence>
<feature type="region of interest" description="Disordered" evidence="1">
    <location>
        <begin position="1"/>
        <end position="25"/>
    </location>
</feature>
<sequence length="116" mass="12910">MAKRSKYRGVFRRGRYPAGRRGTASQSVRETFLSFLVPLKCKSAPGRGPTNERRERDQSQVTARPRSRCTENPRIGTPEGTCRDTAVGGNKAFISPRTLMDCEILHCLLVSRIGGN</sequence>
<evidence type="ECO:0000313" key="3">
    <source>
        <dbReference type="Proteomes" id="UP001066276"/>
    </source>
</evidence>
<proteinExistence type="predicted"/>
<reference evidence="2" key="1">
    <citation type="journal article" date="2022" name="bioRxiv">
        <title>Sequencing and chromosome-scale assembly of the giantPleurodeles waltlgenome.</title>
        <authorList>
            <person name="Brown T."/>
            <person name="Elewa A."/>
            <person name="Iarovenko S."/>
            <person name="Subramanian E."/>
            <person name="Araus A.J."/>
            <person name="Petzold A."/>
            <person name="Susuki M."/>
            <person name="Suzuki K.-i.T."/>
            <person name="Hayashi T."/>
            <person name="Toyoda A."/>
            <person name="Oliveira C."/>
            <person name="Osipova E."/>
            <person name="Leigh N.D."/>
            <person name="Simon A."/>
            <person name="Yun M.H."/>
        </authorList>
    </citation>
    <scope>NUCLEOTIDE SEQUENCE</scope>
    <source>
        <strain evidence="2">20211129_DDA</strain>
        <tissue evidence="2">Liver</tissue>
    </source>
</reference>
<feature type="compositionally biased region" description="Basic residues" evidence="1">
    <location>
        <begin position="1"/>
        <end position="15"/>
    </location>
</feature>
<name>A0AAV7PML1_PLEWA</name>
<organism evidence="2 3">
    <name type="scientific">Pleurodeles waltl</name>
    <name type="common">Iberian ribbed newt</name>
    <dbReference type="NCBI Taxonomy" id="8319"/>
    <lineage>
        <taxon>Eukaryota</taxon>
        <taxon>Metazoa</taxon>
        <taxon>Chordata</taxon>
        <taxon>Craniata</taxon>
        <taxon>Vertebrata</taxon>
        <taxon>Euteleostomi</taxon>
        <taxon>Amphibia</taxon>
        <taxon>Batrachia</taxon>
        <taxon>Caudata</taxon>
        <taxon>Salamandroidea</taxon>
        <taxon>Salamandridae</taxon>
        <taxon>Pleurodelinae</taxon>
        <taxon>Pleurodeles</taxon>
    </lineage>
</organism>
<gene>
    <name evidence="2" type="ORF">NDU88_006855</name>
</gene>
<dbReference type="AlphaFoldDB" id="A0AAV7PML1"/>
<dbReference type="EMBL" id="JANPWB010000011">
    <property type="protein sequence ID" value="KAJ1128477.1"/>
    <property type="molecule type" value="Genomic_DNA"/>
</dbReference>
<accession>A0AAV7PML1</accession>
<protein>
    <submittedName>
        <fullName evidence="2">Uncharacterized protein</fullName>
    </submittedName>
</protein>